<dbReference type="RefSeq" id="WP_041050025.1">
    <property type="nucleotide sequence ID" value="NZ_JXAK01000046.1"/>
</dbReference>
<dbReference type="PROSITE" id="PS01124">
    <property type="entry name" value="HTH_ARAC_FAMILY_2"/>
    <property type="match status" value="1"/>
</dbReference>
<reference evidence="7 8" key="1">
    <citation type="submission" date="2014-12" db="EMBL/GenBank/DDBJ databases">
        <title>Draft genome sequence of Paenibacillus kamchatkensis strain B-2647.</title>
        <authorList>
            <person name="Karlyshev A.V."/>
            <person name="Kudryashova E.B."/>
        </authorList>
    </citation>
    <scope>NUCLEOTIDE SEQUENCE [LARGE SCALE GENOMIC DNA]</scope>
    <source>
        <strain evidence="7 8">VKM B-2647</strain>
    </source>
</reference>
<keyword evidence="1" id="KW-0805">Transcription regulation</keyword>
<proteinExistence type="predicted"/>
<organism evidence="7 8">
    <name type="scientific">Gordoniibacillus kamchatkensis</name>
    <dbReference type="NCBI Taxonomy" id="1590651"/>
    <lineage>
        <taxon>Bacteria</taxon>
        <taxon>Bacillati</taxon>
        <taxon>Bacillota</taxon>
        <taxon>Bacilli</taxon>
        <taxon>Bacillales</taxon>
        <taxon>Paenibacillaceae</taxon>
        <taxon>Gordoniibacillus</taxon>
    </lineage>
</organism>
<name>A0ABR5AD96_9BACL</name>
<protein>
    <recommendedName>
        <fullName evidence="9">DNA-binding response regulator</fullName>
    </recommendedName>
</protein>
<dbReference type="SMART" id="SM00448">
    <property type="entry name" value="REC"/>
    <property type="match status" value="1"/>
</dbReference>
<evidence type="ECO:0000259" key="6">
    <source>
        <dbReference type="PROSITE" id="PS50110"/>
    </source>
</evidence>
<dbReference type="PANTHER" id="PTHR43280">
    <property type="entry name" value="ARAC-FAMILY TRANSCRIPTIONAL REGULATOR"/>
    <property type="match status" value="1"/>
</dbReference>
<dbReference type="Proteomes" id="UP000031967">
    <property type="component" value="Unassembled WGS sequence"/>
</dbReference>
<dbReference type="Gene3D" id="1.10.10.60">
    <property type="entry name" value="Homeodomain-like"/>
    <property type="match status" value="2"/>
</dbReference>
<dbReference type="InterPro" id="IPR018060">
    <property type="entry name" value="HTH_AraC"/>
</dbReference>
<dbReference type="PROSITE" id="PS00041">
    <property type="entry name" value="HTH_ARAC_FAMILY_1"/>
    <property type="match status" value="1"/>
</dbReference>
<dbReference type="InterPro" id="IPR020449">
    <property type="entry name" value="Tscrpt_reg_AraC-type_HTH"/>
</dbReference>
<keyword evidence="8" id="KW-1185">Reference proteome</keyword>
<dbReference type="InterPro" id="IPR009057">
    <property type="entry name" value="Homeodomain-like_sf"/>
</dbReference>
<evidence type="ECO:0000256" key="4">
    <source>
        <dbReference type="PROSITE-ProRule" id="PRU00169"/>
    </source>
</evidence>
<dbReference type="Pfam" id="PF12833">
    <property type="entry name" value="HTH_18"/>
    <property type="match status" value="1"/>
</dbReference>
<comment type="caution">
    <text evidence="7">The sequence shown here is derived from an EMBL/GenBank/DDBJ whole genome shotgun (WGS) entry which is preliminary data.</text>
</comment>
<evidence type="ECO:0000259" key="5">
    <source>
        <dbReference type="PROSITE" id="PS01124"/>
    </source>
</evidence>
<accession>A0ABR5AD96</accession>
<dbReference type="PRINTS" id="PR00032">
    <property type="entry name" value="HTHARAC"/>
</dbReference>
<evidence type="ECO:0000256" key="2">
    <source>
        <dbReference type="ARBA" id="ARBA00023125"/>
    </source>
</evidence>
<sequence length="529" mass="61607">MYSLLIAEDEGWMRDVLAAAAYWEQCGITRIFEASNGEEAYRIVQANKVDFILSDIRMPVMDGLELLAKAKERSPDIEIVMLTGFDDFDYVRSAMRLGAYDYLLKPASDDELVQLFLKLSRHKNAKQAEQYRIAMEQSAWKQSKQLLQEQFLASWFSGRKTDYGWFQQKCKELDVAWLPHRYVVFLFEADQLHVLQNHFGQRDMELLQYGIRNIAEEYLKERGLQFHIFTVDERMAVWCEAGADPAETEALLGGIRQSAKRFIKITVSVGISKQHSAETEAFQAYIEALNSLKMKLYLGNDQTYFFDELQFEGDRQLFHRELQQKLHNCVVAGNEEELHAILSALFDEIRRKKIAVQPLDQMLQLMMQMVSESASFDGADMPLGHSEDEWMGKVRAMDTIDEIEAYVTSSFQHAARQAAEKRKQRKSKLITDILRFLEEHYSEDISLQTLAEQFYVNSSYLSRLFKEEAGQIYTKYMMQLRIEKAKHLLKSTHKKVYEVSEEVGYTDVKYFNKIFKDMTGLTPAEYRDL</sequence>
<feature type="modified residue" description="4-aspartylphosphate" evidence="4">
    <location>
        <position position="55"/>
    </location>
</feature>
<keyword evidence="2" id="KW-0238">DNA-binding</keyword>
<dbReference type="EMBL" id="JXAK01000046">
    <property type="protein sequence ID" value="KIL38987.1"/>
    <property type="molecule type" value="Genomic_DNA"/>
</dbReference>
<dbReference type="SUPFAM" id="SSF46689">
    <property type="entry name" value="Homeodomain-like"/>
    <property type="match status" value="2"/>
</dbReference>
<feature type="domain" description="Response regulatory" evidence="6">
    <location>
        <begin position="3"/>
        <end position="120"/>
    </location>
</feature>
<dbReference type="InterPro" id="IPR041522">
    <property type="entry name" value="CdaR_GGDEF"/>
</dbReference>
<evidence type="ECO:0000256" key="3">
    <source>
        <dbReference type="ARBA" id="ARBA00023163"/>
    </source>
</evidence>
<evidence type="ECO:0008006" key="9">
    <source>
        <dbReference type="Google" id="ProtNLM"/>
    </source>
</evidence>
<dbReference type="Gene3D" id="3.40.50.2300">
    <property type="match status" value="1"/>
</dbReference>
<gene>
    <name evidence="7" type="ORF">SD70_22865</name>
</gene>
<evidence type="ECO:0000313" key="8">
    <source>
        <dbReference type="Proteomes" id="UP000031967"/>
    </source>
</evidence>
<dbReference type="InterPro" id="IPR011006">
    <property type="entry name" value="CheY-like_superfamily"/>
</dbReference>
<dbReference type="PROSITE" id="PS50110">
    <property type="entry name" value="RESPONSE_REGULATORY"/>
    <property type="match status" value="1"/>
</dbReference>
<evidence type="ECO:0000313" key="7">
    <source>
        <dbReference type="EMBL" id="KIL38987.1"/>
    </source>
</evidence>
<dbReference type="InterPro" id="IPR001789">
    <property type="entry name" value="Sig_transdc_resp-reg_receiver"/>
</dbReference>
<dbReference type="Pfam" id="PF00072">
    <property type="entry name" value="Response_reg"/>
    <property type="match status" value="1"/>
</dbReference>
<dbReference type="SUPFAM" id="SSF52172">
    <property type="entry name" value="CheY-like"/>
    <property type="match status" value="1"/>
</dbReference>
<keyword evidence="4" id="KW-0597">Phosphoprotein</keyword>
<dbReference type="SMART" id="SM00342">
    <property type="entry name" value="HTH_ARAC"/>
    <property type="match status" value="1"/>
</dbReference>
<dbReference type="InterPro" id="IPR018062">
    <property type="entry name" value="HTH_AraC-typ_CS"/>
</dbReference>
<dbReference type="PANTHER" id="PTHR43280:SF28">
    <property type="entry name" value="HTH-TYPE TRANSCRIPTIONAL ACTIVATOR RHAS"/>
    <property type="match status" value="1"/>
</dbReference>
<dbReference type="CDD" id="cd17536">
    <property type="entry name" value="REC_YesN-like"/>
    <property type="match status" value="1"/>
</dbReference>
<dbReference type="Pfam" id="PF17853">
    <property type="entry name" value="GGDEF_2"/>
    <property type="match status" value="1"/>
</dbReference>
<keyword evidence="3" id="KW-0804">Transcription</keyword>
<feature type="domain" description="HTH araC/xylS-type" evidence="5">
    <location>
        <begin position="431"/>
        <end position="529"/>
    </location>
</feature>
<evidence type="ECO:0000256" key="1">
    <source>
        <dbReference type="ARBA" id="ARBA00023015"/>
    </source>
</evidence>